<organism evidence="1 2">
    <name type="scientific">Granulicella aggregans</name>
    <dbReference type="NCBI Taxonomy" id="474949"/>
    <lineage>
        <taxon>Bacteria</taxon>
        <taxon>Pseudomonadati</taxon>
        <taxon>Acidobacteriota</taxon>
        <taxon>Terriglobia</taxon>
        <taxon>Terriglobales</taxon>
        <taxon>Acidobacteriaceae</taxon>
        <taxon>Granulicella</taxon>
    </lineage>
</organism>
<dbReference type="RefSeq" id="WP_184217908.1">
    <property type="nucleotide sequence ID" value="NZ_JACHIP010000004.1"/>
</dbReference>
<dbReference type="Proteomes" id="UP000540989">
    <property type="component" value="Unassembled WGS sequence"/>
</dbReference>
<dbReference type="EMBL" id="JACHIP010000004">
    <property type="protein sequence ID" value="MBB5058328.1"/>
    <property type="molecule type" value="Genomic_DNA"/>
</dbReference>
<name>A0A7W7ZED9_9BACT</name>
<accession>A0A7W7ZED9</accession>
<evidence type="ECO:0000313" key="1">
    <source>
        <dbReference type="EMBL" id="MBB5058328.1"/>
    </source>
</evidence>
<sequence>MKLTIAAIRSGTDPIGKLPHAAFHRWLEDPIYCQKCDAAYNLVVPWDDAVSKFFEDQSRPLIMLLRKAVQLGHGNNHRVSHFETSGVVVRSITSAN</sequence>
<dbReference type="AlphaFoldDB" id="A0A7W7ZED9"/>
<protein>
    <submittedName>
        <fullName evidence="1">Uncharacterized protein</fullName>
    </submittedName>
</protein>
<gene>
    <name evidence="1" type="ORF">HDF16_003042</name>
</gene>
<reference evidence="1 2" key="1">
    <citation type="submission" date="2020-08" db="EMBL/GenBank/DDBJ databases">
        <title>Genomic Encyclopedia of Type Strains, Phase IV (KMG-V): Genome sequencing to study the core and pangenomes of soil and plant-associated prokaryotes.</title>
        <authorList>
            <person name="Whitman W."/>
        </authorList>
    </citation>
    <scope>NUCLEOTIDE SEQUENCE [LARGE SCALE GENOMIC DNA]</scope>
    <source>
        <strain evidence="1 2">M8UP14</strain>
    </source>
</reference>
<keyword evidence="2" id="KW-1185">Reference proteome</keyword>
<comment type="caution">
    <text evidence="1">The sequence shown here is derived from an EMBL/GenBank/DDBJ whole genome shotgun (WGS) entry which is preliminary data.</text>
</comment>
<proteinExistence type="predicted"/>
<evidence type="ECO:0000313" key="2">
    <source>
        <dbReference type="Proteomes" id="UP000540989"/>
    </source>
</evidence>